<feature type="transmembrane region" description="Helical" evidence="1">
    <location>
        <begin position="151"/>
        <end position="171"/>
    </location>
</feature>
<dbReference type="Proteomes" id="UP001597519">
    <property type="component" value="Unassembled WGS sequence"/>
</dbReference>
<sequence length="281" mass="30780">MKENNNKGLMNWIIKFLKGMLIGSGAILPGVSGGALAAIFGLYQPLINFLSNIRNNFINNVMFFLPVGLGGLFGLFVLATPIDYGLRFFPVFVLWGFIGAIVGTLPSLYKEAGREGRETRHIVITIVTAVLMFAFLVYANNNLNIDMAQNTVSWLFAGAIFASGMIVPGLSPSNFLIYFNLYQPLTEGIRTLDFSVIIPVSIGAVVVVLLFSKLMRKIMDVAYAGVFHFILGVVIASTAIIAPALSLYEGFGVMDYILVVVIFLAGLLLGRWMGKLEERYK</sequence>
<dbReference type="PANTHER" id="PTHR37308">
    <property type="entry name" value="INTEGRAL MEMBRANE PROTEIN"/>
    <property type="match status" value="1"/>
</dbReference>
<reference evidence="3" key="1">
    <citation type="journal article" date="2019" name="Int. J. Syst. Evol. Microbiol.">
        <title>The Global Catalogue of Microorganisms (GCM) 10K type strain sequencing project: providing services to taxonomists for standard genome sequencing and annotation.</title>
        <authorList>
            <consortium name="The Broad Institute Genomics Platform"/>
            <consortium name="The Broad Institute Genome Sequencing Center for Infectious Disease"/>
            <person name="Wu L."/>
            <person name="Ma J."/>
        </authorList>
    </citation>
    <scope>NUCLEOTIDE SEQUENCE [LARGE SCALE GENOMIC DNA]</scope>
    <source>
        <strain evidence="3">KCTC 33575</strain>
    </source>
</reference>
<feature type="transmembrane region" description="Helical" evidence="1">
    <location>
        <begin position="21"/>
        <end position="43"/>
    </location>
</feature>
<feature type="transmembrane region" description="Helical" evidence="1">
    <location>
        <begin position="121"/>
        <end position="139"/>
    </location>
</feature>
<evidence type="ECO:0000313" key="3">
    <source>
        <dbReference type="Proteomes" id="UP001597519"/>
    </source>
</evidence>
<dbReference type="InterPro" id="IPR007163">
    <property type="entry name" value="VCA0040-like"/>
</dbReference>
<keyword evidence="1" id="KW-0812">Transmembrane</keyword>
<proteinExistence type="predicted"/>
<evidence type="ECO:0000256" key="1">
    <source>
        <dbReference type="SAM" id="Phobius"/>
    </source>
</evidence>
<dbReference type="Pfam" id="PF04018">
    <property type="entry name" value="VCA0040-like"/>
    <property type="match status" value="1"/>
</dbReference>
<dbReference type="RefSeq" id="WP_377775239.1">
    <property type="nucleotide sequence ID" value="NZ_JBHUOQ010000004.1"/>
</dbReference>
<organism evidence="2 3">
    <name type="scientific">Corticicoccus populi</name>
    <dbReference type="NCBI Taxonomy" id="1812821"/>
    <lineage>
        <taxon>Bacteria</taxon>
        <taxon>Bacillati</taxon>
        <taxon>Bacillota</taxon>
        <taxon>Bacilli</taxon>
        <taxon>Bacillales</taxon>
        <taxon>Staphylococcaceae</taxon>
        <taxon>Corticicoccus</taxon>
    </lineage>
</organism>
<feature type="transmembrane region" description="Helical" evidence="1">
    <location>
        <begin position="89"/>
        <end position="109"/>
    </location>
</feature>
<dbReference type="PANTHER" id="PTHR37308:SF1">
    <property type="entry name" value="POLYPRENYL-PHOSPHATE TRANSPORTER"/>
    <property type="match status" value="1"/>
</dbReference>
<feature type="transmembrane region" description="Helical" evidence="1">
    <location>
        <begin position="256"/>
        <end position="274"/>
    </location>
</feature>
<gene>
    <name evidence="2" type="ORF">ACFSX4_12200</name>
</gene>
<accession>A0ABW5WYW6</accession>
<feature type="transmembrane region" description="Helical" evidence="1">
    <location>
        <begin position="63"/>
        <end position="82"/>
    </location>
</feature>
<feature type="transmembrane region" description="Helical" evidence="1">
    <location>
        <begin position="191"/>
        <end position="211"/>
    </location>
</feature>
<keyword evidence="3" id="KW-1185">Reference proteome</keyword>
<comment type="caution">
    <text evidence="2">The sequence shown here is derived from an EMBL/GenBank/DDBJ whole genome shotgun (WGS) entry which is preliminary data.</text>
</comment>
<keyword evidence="1" id="KW-0472">Membrane</keyword>
<evidence type="ECO:0000313" key="2">
    <source>
        <dbReference type="EMBL" id="MFD2831227.1"/>
    </source>
</evidence>
<name>A0ABW5WYW6_9STAP</name>
<protein>
    <submittedName>
        <fullName evidence="2">DUF368 domain-containing protein</fullName>
    </submittedName>
</protein>
<dbReference type="EMBL" id="JBHUOQ010000004">
    <property type="protein sequence ID" value="MFD2831227.1"/>
    <property type="molecule type" value="Genomic_DNA"/>
</dbReference>
<feature type="transmembrane region" description="Helical" evidence="1">
    <location>
        <begin position="223"/>
        <end position="244"/>
    </location>
</feature>
<keyword evidence="1" id="KW-1133">Transmembrane helix</keyword>